<accession>A0A919DSV1</accession>
<protein>
    <recommendedName>
        <fullName evidence="5">Integral membrane protein</fullName>
    </recommendedName>
</protein>
<evidence type="ECO:0000313" key="3">
    <source>
        <dbReference type="EMBL" id="GHE77084.1"/>
    </source>
</evidence>
<dbReference type="EMBL" id="BNBT01000096">
    <property type="protein sequence ID" value="GHE77084.1"/>
    <property type="molecule type" value="Genomic_DNA"/>
</dbReference>
<keyword evidence="4" id="KW-1185">Reference proteome</keyword>
<reference evidence="3" key="2">
    <citation type="submission" date="2020-09" db="EMBL/GenBank/DDBJ databases">
        <authorList>
            <person name="Sun Q."/>
            <person name="Ohkuma M."/>
        </authorList>
    </citation>
    <scope>NUCLEOTIDE SEQUENCE</scope>
    <source>
        <strain evidence="3">JCM 4784</strain>
    </source>
</reference>
<organism evidence="3 4">
    <name type="scientific">Streptomyces longispororuber</name>
    <dbReference type="NCBI Taxonomy" id="68230"/>
    <lineage>
        <taxon>Bacteria</taxon>
        <taxon>Bacillati</taxon>
        <taxon>Actinomycetota</taxon>
        <taxon>Actinomycetes</taxon>
        <taxon>Kitasatosporales</taxon>
        <taxon>Streptomycetaceae</taxon>
        <taxon>Streptomyces</taxon>
    </lineage>
</organism>
<feature type="transmembrane region" description="Helical" evidence="2">
    <location>
        <begin position="221"/>
        <end position="244"/>
    </location>
</feature>
<dbReference type="Proteomes" id="UP000608024">
    <property type="component" value="Unassembled WGS sequence"/>
</dbReference>
<keyword evidence="2" id="KW-1133">Transmembrane helix</keyword>
<feature type="transmembrane region" description="Helical" evidence="2">
    <location>
        <begin position="194"/>
        <end position="214"/>
    </location>
</feature>
<evidence type="ECO:0000313" key="4">
    <source>
        <dbReference type="Proteomes" id="UP000608024"/>
    </source>
</evidence>
<sequence length="320" mass="33589">MDVDPHPRTGPRPHTPRPALAAARPALAVVLLVLACLLAPLGAVSTWTAYEIQDTDRYVATMAPLSRDPAVRAAVADAVTDAALAEIDAGPLQSAVESFVRDAVGSFTTTRAYRTAWDAANRAAHAAVEEALKNDSDSEVTIDLAPLTEQVKRQLADEGVPFADRIPVRHTEVTVMRSQDLGDYRKVFRMLQAAGVWLPVAAALCAAGGVLLAARRRRAELATALGIALVAAALAAAVAVGPALTLDDLPPDVSRAAAGAVYDALTESLRVTAWVLVGLGTLVAVAAWWWPLPWRSRAAPAGDPEELPPTPRAPAGEEHG</sequence>
<proteinExistence type="predicted"/>
<dbReference type="AlphaFoldDB" id="A0A919DSV1"/>
<evidence type="ECO:0000256" key="2">
    <source>
        <dbReference type="SAM" id="Phobius"/>
    </source>
</evidence>
<gene>
    <name evidence="3" type="ORF">GCM10018785_51670</name>
</gene>
<evidence type="ECO:0000256" key="1">
    <source>
        <dbReference type="SAM" id="MobiDB-lite"/>
    </source>
</evidence>
<keyword evidence="2" id="KW-0812">Transmembrane</keyword>
<keyword evidence="2" id="KW-0472">Membrane</keyword>
<evidence type="ECO:0008006" key="5">
    <source>
        <dbReference type="Google" id="ProtNLM"/>
    </source>
</evidence>
<comment type="caution">
    <text evidence="3">The sequence shown here is derived from an EMBL/GenBank/DDBJ whole genome shotgun (WGS) entry which is preliminary data.</text>
</comment>
<feature type="transmembrane region" description="Helical" evidence="2">
    <location>
        <begin position="271"/>
        <end position="290"/>
    </location>
</feature>
<name>A0A919DSV1_9ACTN</name>
<reference evidence="3" key="1">
    <citation type="journal article" date="2014" name="Int. J. Syst. Evol. Microbiol.">
        <title>Complete genome sequence of Corynebacterium casei LMG S-19264T (=DSM 44701T), isolated from a smear-ripened cheese.</title>
        <authorList>
            <consortium name="US DOE Joint Genome Institute (JGI-PGF)"/>
            <person name="Walter F."/>
            <person name="Albersmeier A."/>
            <person name="Kalinowski J."/>
            <person name="Ruckert C."/>
        </authorList>
    </citation>
    <scope>NUCLEOTIDE SEQUENCE</scope>
    <source>
        <strain evidence="3">JCM 4784</strain>
    </source>
</reference>
<feature type="region of interest" description="Disordered" evidence="1">
    <location>
        <begin position="299"/>
        <end position="320"/>
    </location>
</feature>